<dbReference type="AlphaFoldDB" id="I3IQ03"/>
<reference evidence="1 2" key="1">
    <citation type="journal article" date="2012" name="FEBS Lett.">
        <title>Anammox organism KSU-1 expresses a NirK-type copper-containing nitrite reductase instead of a NirS-type with cytochrome cd1.</title>
        <authorList>
            <person name="Hira D."/>
            <person name="Toh H."/>
            <person name="Migita C.T."/>
            <person name="Okubo H."/>
            <person name="Nishiyama T."/>
            <person name="Hattori M."/>
            <person name="Furukawa K."/>
            <person name="Fujii T."/>
        </authorList>
    </citation>
    <scope>NUCLEOTIDE SEQUENCE [LARGE SCALE GENOMIC DNA]</scope>
</reference>
<proteinExistence type="predicted"/>
<dbReference type="eggNOG" id="COG2239">
    <property type="taxonomic scope" value="Bacteria"/>
</dbReference>
<organism evidence="1 2">
    <name type="scientific">Candidatus Jettenia caeni</name>
    <dbReference type="NCBI Taxonomy" id="247490"/>
    <lineage>
        <taxon>Bacteria</taxon>
        <taxon>Pseudomonadati</taxon>
        <taxon>Planctomycetota</taxon>
        <taxon>Candidatus Brocadiia</taxon>
        <taxon>Candidatus Brocadiales</taxon>
        <taxon>Candidatus Brocadiaceae</taxon>
        <taxon>Candidatus Jettenia</taxon>
    </lineage>
</organism>
<dbReference type="STRING" id="247490.KSU1_D0489"/>
<dbReference type="EMBL" id="BAFH01000004">
    <property type="protein sequence ID" value="GAB63798.1"/>
    <property type="molecule type" value="Genomic_DNA"/>
</dbReference>
<dbReference type="GO" id="GO:0016020">
    <property type="term" value="C:membrane"/>
    <property type="evidence" value="ECO:0007669"/>
    <property type="project" value="InterPro"/>
</dbReference>
<accession>I3IQ03</accession>
<keyword evidence="2" id="KW-1185">Reference proteome</keyword>
<dbReference type="PANTHER" id="PTHR43773">
    <property type="entry name" value="MAGNESIUM TRANSPORTER MGTE"/>
    <property type="match status" value="1"/>
</dbReference>
<dbReference type="PANTHER" id="PTHR43773:SF1">
    <property type="entry name" value="MAGNESIUM TRANSPORTER MGTE"/>
    <property type="match status" value="1"/>
</dbReference>
<sequence length="61" mass="7039">MSSNVVKKVLRNTDEEKRKLINQFLKYPEDSTGSVMTIEFVDLRKQMTVKEALNHIKATGK</sequence>
<dbReference type="InterPro" id="IPR006669">
    <property type="entry name" value="MgtE_transporter"/>
</dbReference>
<dbReference type="GO" id="GO:0015095">
    <property type="term" value="F:magnesium ion transmembrane transporter activity"/>
    <property type="evidence" value="ECO:0007669"/>
    <property type="project" value="InterPro"/>
</dbReference>
<gene>
    <name evidence="1" type="ORF">KSU1_D0489</name>
</gene>
<dbReference type="OrthoDB" id="9790355at2"/>
<name>I3IQ03_9BACT</name>
<protein>
    <submittedName>
        <fullName evidence="1">Truncated magnesium transporter protein</fullName>
    </submittedName>
</protein>
<evidence type="ECO:0000313" key="2">
    <source>
        <dbReference type="Proteomes" id="UP000002985"/>
    </source>
</evidence>
<comment type="caution">
    <text evidence="1">The sequence shown here is derived from an EMBL/GenBank/DDBJ whole genome shotgun (WGS) entry which is preliminary data.</text>
</comment>
<evidence type="ECO:0000313" key="1">
    <source>
        <dbReference type="EMBL" id="GAB63798.1"/>
    </source>
</evidence>
<dbReference type="Proteomes" id="UP000002985">
    <property type="component" value="Unassembled WGS sequence"/>
</dbReference>